<sequence>MLLDKTSLQITEENIKALKKLFPEVESEGKIDFEKLKAILGEEVAPVKERYEFTWHGKKHSLKLSQTPSTGTLRPDRASSKNWDKTENVYIEGDNLEVLKLLQKSYFGKVKMIFIDPPYNTGKDFVYKDNFRDNIRNYKEITEQAAKANPETSGRYHTEWLNMIYPRVKLARNLLTEDGVIFISIDDNELANMIKVCNEIFGEDNFIGNLIIQTATDNNATQINIEHEYMLCFAKSRLAQHNWTSKSEAAQLIMEKYEELKARYTQNTGKIQNQLRSWIRANQELLPKVTHYDNVDKKGVFHDGDIANTKYSGYVYDVIHPVTKKPCKVPEKGFRFPKETMDKLIAAGDIMFGKDETTLIKPKKRIENAKDILRSIIYEDGRASTKTFESLLGRGVFQNPKSDTILARLINFVTDEDSIVLDFFSGSATTAHAVMKLNATDGGSRKFILVQLPEMTDERSEAFKAGYKTICEIGKERILRAGNKIIEDTVTTQLDIGFKVFKLDSSNVKTWDPVRGNLEQTLFDLQDNIKSDRSKEDLLYEILLKIGIPLTAEIEQIHSKAGTIFKVSAGSVLVCLDKEIDMPTVDILIKHKSETLPTKVIFKETGFLSDSVKTNAIQSLKKNGIVDVRSV</sequence>
<keyword evidence="2 8" id="KW-0489">Methyltransferase</keyword>
<dbReference type="EMBL" id="QVTE01000025">
    <property type="protein sequence ID" value="RFU69458.1"/>
    <property type="molecule type" value="Genomic_DNA"/>
</dbReference>
<evidence type="ECO:0000313" key="9">
    <source>
        <dbReference type="Proteomes" id="UP000264541"/>
    </source>
</evidence>
<protein>
    <submittedName>
        <fullName evidence="8">Site-specific DNA-methyltransferase</fullName>
    </submittedName>
</protein>
<dbReference type="Pfam" id="PF01555">
    <property type="entry name" value="N6_N4_Mtase"/>
    <property type="match status" value="1"/>
</dbReference>
<dbReference type="RefSeq" id="WP_117326522.1">
    <property type="nucleotide sequence ID" value="NZ_QVTE01000025.1"/>
</dbReference>
<reference evidence="8 9" key="1">
    <citation type="submission" date="2018-08" db="EMBL/GenBank/DDBJ databases">
        <title>Bacillus chawlae sp. nov., Bacillus glennii sp. nov., and Bacillus saganii sp. nov. Isolated from the Vehicle Assembly Building at Kennedy Space Center where the Viking Spacecraft were Assembled.</title>
        <authorList>
            <person name="Seuylemezian A."/>
            <person name="Vaishampayan P."/>
        </authorList>
    </citation>
    <scope>NUCLEOTIDE SEQUENCE [LARGE SCALE GENOMIC DNA]</scope>
    <source>
        <strain evidence="8 9">V47-23a</strain>
    </source>
</reference>
<evidence type="ECO:0000256" key="3">
    <source>
        <dbReference type="ARBA" id="ARBA00022679"/>
    </source>
</evidence>
<dbReference type="InterPro" id="IPR029063">
    <property type="entry name" value="SAM-dependent_MTases_sf"/>
</dbReference>
<comment type="similarity">
    <text evidence="1">Belongs to the N(4)/N(6)-methyltransferase family.</text>
</comment>
<proteinExistence type="inferred from homology"/>
<evidence type="ECO:0000313" key="8">
    <source>
        <dbReference type="EMBL" id="RFU69458.1"/>
    </source>
</evidence>
<feature type="coiled-coil region" evidence="6">
    <location>
        <begin position="247"/>
        <end position="274"/>
    </location>
</feature>
<keyword evidence="5" id="KW-0680">Restriction system</keyword>
<keyword evidence="4" id="KW-0949">S-adenosyl-L-methionine</keyword>
<dbReference type="InterPro" id="IPR002295">
    <property type="entry name" value="N4/N6-MTase_EcoPI_Mod-like"/>
</dbReference>
<evidence type="ECO:0000256" key="6">
    <source>
        <dbReference type="SAM" id="Coils"/>
    </source>
</evidence>
<dbReference type="PRINTS" id="PR00506">
    <property type="entry name" value="D21N6MTFRASE"/>
</dbReference>
<name>A0A372LQ48_9BACI</name>
<dbReference type="GO" id="GO:0008170">
    <property type="term" value="F:N-methyltransferase activity"/>
    <property type="evidence" value="ECO:0007669"/>
    <property type="project" value="InterPro"/>
</dbReference>
<evidence type="ECO:0000259" key="7">
    <source>
        <dbReference type="Pfam" id="PF01555"/>
    </source>
</evidence>
<dbReference type="PIRSF" id="PIRSF015855">
    <property type="entry name" value="TypeIII_Mtase_mKpnI"/>
    <property type="match status" value="1"/>
</dbReference>
<dbReference type="SUPFAM" id="SSF53335">
    <property type="entry name" value="S-adenosyl-L-methionine-dependent methyltransferases"/>
    <property type="match status" value="1"/>
</dbReference>
<feature type="domain" description="DNA methylase N-4/N-6" evidence="7">
    <location>
        <begin position="110"/>
        <end position="439"/>
    </location>
</feature>
<dbReference type="PROSITE" id="PS00092">
    <property type="entry name" value="N6_MTASE"/>
    <property type="match status" value="1"/>
</dbReference>
<dbReference type="OrthoDB" id="9800801at2"/>
<dbReference type="GO" id="GO:0032259">
    <property type="term" value="P:methylation"/>
    <property type="evidence" value="ECO:0007669"/>
    <property type="project" value="UniProtKB-KW"/>
</dbReference>
<evidence type="ECO:0000256" key="5">
    <source>
        <dbReference type="ARBA" id="ARBA00022747"/>
    </source>
</evidence>
<keyword evidence="3 8" id="KW-0808">Transferase</keyword>
<keyword evidence="6" id="KW-0175">Coiled coil</keyword>
<dbReference type="Proteomes" id="UP000264541">
    <property type="component" value="Unassembled WGS sequence"/>
</dbReference>
<evidence type="ECO:0000256" key="2">
    <source>
        <dbReference type="ARBA" id="ARBA00022603"/>
    </source>
</evidence>
<dbReference type="AlphaFoldDB" id="A0A372LQ48"/>
<accession>A0A372LQ48</accession>
<gene>
    <name evidence="8" type="ORF">D0469_09575</name>
</gene>
<comment type="caution">
    <text evidence="8">The sequence shown here is derived from an EMBL/GenBank/DDBJ whole genome shotgun (WGS) entry which is preliminary data.</text>
</comment>
<evidence type="ECO:0000256" key="4">
    <source>
        <dbReference type="ARBA" id="ARBA00022691"/>
    </source>
</evidence>
<dbReference type="Gene3D" id="3.40.50.150">
    <property type="entry name" value="Vaccinia Virus protein VP39"/>
    <property type="match status" value="1"/>
</dbReference>
<keyword evidence="9" id="KW-1185">Reference proteome</keyword>
<dbReference type="GO" id="GO:0009307">
    <property type="term" value="P:DNA restriction-modification system"/>
    <property type="evidence" value="ECO:0007669"/>
    <property type="project" value="UniProtKB-KW"/>
</dbReference>
<dbReference type="GO" id="GO:0003677">
    <property type="term" value="F:DNA binding"/>
    <property type="evidence" value="ECO:0007669"/>
    <property type="project" value="InterPro"/>
</dbReference>
<organism evidence="8 9">
    <name type="scientific">Peribacillus saganii</name>
    <dbReference type="NCBI Taxonomy" id="2303992"/>
    <lineage>
        <taxon>Bacteria</taxon>
        <taxon>Bacillati</taxon>
        <taxon>Bacillota</taxon>
        <taxon>Bacilli</taxon>
        <taxon>Bacillales</taxon>
        <taxon>Bacillaceae</taxon>
        <taxon>Peribacillus</taxon>
    </lineage>
</organism>
<dbReference type="InterPro" id="IPR002941">
    <property type="entry name" value="DNA_methylase_N4/N6"/>
</dbReference>
<evidence type="ECO:0000256" key="1">
    <source>
        <dbReference type="ARBA" id="ARBA00006594"/>
    </source>
</evidence>
<dbReference type="InterPro" id="IPR002052">
    <property type="entry name" value="DNA_methylase_N6_adenine_CS"/>
</dbReference>